<feature type="region of interest" description="Disordered" evidence="1">
    <location>
        <begin position="317"/>
        <end position="339"/>
    </location>
</feature>
<comment type="caution">
    <text evidence="2">The sequence shown here is derived from an EMBL/GenBank/DDBJ whole genome shotgun (WGS) entry which is preliminary data.</text>
</comment>
<accession>A0A4V2FTF0</accession>
<reference evidence="2 3" key="1">
    <citation type="submission" date="2019-02" db="EMBL/GenBank/DDBJ databases">
        <title>Genomic Encyclopedia of Type Strains, Phase IV (KMG-IV): sequencing the most valuable type-strain genomes for metagenomic binning, comparative biology and taxonomic classification.</title>
        <authorList>
            <person name="Goeker M."/>
        </authorList>
    </citation>
    <scope>NUCLEOTIDE SEQUENCE [LARGE SCALE GENOMIC DNA]</scope>
    <source>
        <strain evidence="2 3">DSM 19570</strain>
    </source>
</reference>
<dbReference type="EMBL" id="SHKP01000006">
    <property type="protein sequence ID" value="RZT97605.1"/>
    <property type="molecule type" value="Genomic_DNA"/>
</dbReference>
<keyword evidence="3" id="KW-1185">Reference proteome</keyword>
<dbReference type="Proteomes" id="UP000293671">
    <property type="component" value="Unassembled WGS sequence"/>
</dbReference>
<name>A0A4V2FTF0_9BURK</name>
<dbReference type="SUPFAM" id="SSF53756">
    <property type="entry name" value="UDP-Glycosyltransferase/glycogen phosphorylase"/>
    <property type="match status" value="1"/>
</dbReference>
<dbReference type="GO" id="GO:0016740">
    <property type="term" value="F:transferase activity"/>
    <property type="evidence" value="ECO:0007669"/>
    <property type="project" value="UniProtKB-KW"/>
</dbReference>
<feature type="compositionally biased region" description="Polar residues" evidence="1">
    <location>
        <begin position="327"/>
        <end position="339"/>
    </location>
</feature>
<sequence length="339" mass="37467">MKLSAGLLARLRNKLWPRASAAPDAAQARLGSTLAYFADALGHEGEWQGHVLCTPAQAVIVRYVDRETRRRFARPVRGTQRLVYFMDDDLLDESVLAELPKAYADKLRAQAGAHRDWLLQHCDEFWVSTPALARKYAALQARVVPLSPAPELLRGAQALSLRIAYHGSAAHRAELEWLRPILAEVLEQAPNVHVELIGDHSINRLFRELPRTTILHPMSWPNYLAHTRSVRADIGLAPLLAGGFNAGRGPVKFFDYARMGAATLASDGPVFAEFIRHDNDGLLLPNDPEVWADTLLALARDPGRMQRLARAAQQRAWQQASPAGTAAPSQADQPLCLQS</sequence>
<organism evidence="2 3">
    <name type="scientific">Rivibacter subsaxonicus</name>
    <dbReference type="NCBI Taxonomy" id="457575"/>
    <lineage>
        <taxon>Bacteria</taxon>
        <taxon>Pseudomonadati</taxon>
        <taxon>Pseudomonadota</taxon>
        <taxon>Betaproteobacteria</taxon>
        <taxon>Burkholderiales</taxon>
        <taxon>Rivibacter</taxon>
    </lineage>
</organism>
<dbReference type="RefSeq" id="WP_130431725.1">
    <property type="nucleotide sequence ID" value="NZ_SHKP01000006.1"/>
</dbReference>
<gene>
    <name evidence="2" type="ORF">EV670_1996</name>
</gene>
<dbReference type="OrthoDB" id="7593532at2"/>
<protein>
    <submittedName>
        <fullName evidence="2">Glycosyl transferase family 1</fullName>
    </submittedName>
</protein>
<evidence type="ECO:0000313" key="2">
    <source>
        <dbReference type="EMBL" id="RZT97605.1"/>
    </source>
</evidence>
<keyword evidence="2" id="KW-0808">Transferase</keyword>
<proteinExistence type="predicted"/>
<dbReference type="Gene3D" id="3.40.50.2000">
    <property type="entry name" value="Glycogen Phosphorylase B"/>
    <property type="match status" value="1"/>
</dbReference>
<dbReference type="AlphaFoldDB" id="A0A4V2FTF0"/>
<dbReference type="Pfam" id="PF13692">
    <property type="entry name" value="Glyco_trans_1_4"/>
    <property type="match status" value="1"/>
</dbReference>
<evidence type="ECO:0000313" key="3">
    <source>
        <dbReference type="Proteomes" id="UP000293671"/>
    </source>
</evidence>
<evidence type="ECO:0000256" key="1">
    <source>
        <dbReference type="SAM" id="MobiDB-lite"/>
    </source>
</evidence>